<reference evidence="2 3" key="1">
    <citation type="submission" date="2023-06" db="EMBL/GenBank/DDBJ databases">
        <authorList>
            <person name="Oyuntsetseg B."/>
            <person name="Kim S.B."/>
        </authorList>
    </citation>
    <scope>NUCLEOTIDE SEQUENCE [LARGE SCALE GENOMIC DNA]</scope>
    <source>
        <strain evidence="2 3">2-15</strain>
    </source>
</reference>
<dbReference type="Gene3D" id="2.170.16.10">
    <property type="entry name" value="Hedgehog/Intein (Hint) domain"/>
    <property type="match status" value="1"/>
</dbReference>
<dbReference type="RefSeq" id="WP_285967405.1">
    <property type="nucleotide sequence ID" value="NZ_CP127294.1"/>
</dbReference>
<sequence>MFGDGAGEATGGGAGAEAAAGESAGEAGAAPITADPPPPPVAKNAPAEEAPAASPAKASSGCNSFAGATGVLMADGSSKPIDQVHVGDVITNAEPDGHNDEQHVVTAVHVTTTDKSFDDLTFSTPDGPATITSTAQHLFWDATLHTWREADNLRVGDEVDSPDDGHVTVVMPGLVTTAP</sequence>
<feature type="compositionally biased region" description="Gly residues" evidence="1">
    <location>
        <begin position="1"/>
        <end position="15"/>
    </location>
</feature>
<evidence type="ECO:0000313" key="2">
    <source>
        <dbReference type="EMBL" id="WIX76657.1"/>
    </source>
</evidence>
<keyword evidence="3" id="KW-1185">Reference proteome</keyword>
<dbReference type="SUPFAM" id="SSF51294">
    <property type="entry name" value="Hedgehog/intein (Hint) domain"/>
    <property type="match status" value="1"/>
</dbReference>
<name>A0A9Y2IAT6_9PSEU</name>
<dbReference type="InterPro" id="IPR036844">
    <property type="entry name" value="Hint_dom_sf"/>
</dbReference>
<feature type="region of interest" description="Disordered" evidence="1">
    <location>
        <begin position="1"/>
        <end position="61"/>
    </location>
</feature>
<evidence type="ECO:0000313" key="3">
    <source>
        <dbReference type="Proteomes" id="UP001236014"/>
    </source>
</evidence>
<proteinExistence type="predicted"/>
<feature type="compositionally biased region" description="Low complexity" evidence="1">
    <location>
        <begin position="42"/>
        <end position="58"/>
    </location>
</feature>
<protein>
    <recommendedName>
        <fullName evidence="4">Hint domain-containing protein</fullName>
    </recommendedName>
</protein>
<evidence type="ECO:0008006" key="4">
    <source>
        <dbReference type="Google" id="ProtNLM"/>
    </source>
</evidence>
<gene>
    <name evidence="2" type="ORF">QRX50_35140</name>
</gene>
<evidence type="ECO:0000256" key="1">
    <source>
        <dbReference type="SAM" id="MobiDB-lite"/>
    </source>
</evidence>
<dbReference type="AlphaFoldDB" id="A0A9Y2IAT6"/>
<dbReference type="EMBL" id="CP127294">
    <property type="protein sequence ID" value="WIX76657.1"/>
    <property type="molecule type" value="Genomic_DNA"/>
</dbReference>
<accession>A0A9Y2IAT6</accession>
<feature type="compositionally biased region" description="Low complexity" evidence="1">
    <location>
        <begin position="16"/>
        <end position="33"/>
    </location>
</feature>
<dbReference type="KEGG" id="acab:QRX50_35140"/>
<organism evidence="2 3">
    <name type="scientific">Amycolatopsis carbonis</name>
    <dbReference type="NCBI Taxonomy" id="715471"/>
    <lineage>
        <taxon>Bacteria</taxon>
        <taxon>Bacillati</taxon>
        <taxon>Actinomycetota</taxon>
        <taxon>Actinomycetes</taxon>
        <taxon>Pseudonocardiales</taxon>
        <taxon>Pseudonocardiaceae</taxon>
        <taxon>Amycolatopsis</taxon>
    </lineage>
</organism>
<dbReference type="Proteomes" id="UP001236014">
    <property type="component" value="Chromosome"/>
</dbReference>